<proteinExistence type="predicted"/>
<sequence>MSDQEEVLRLRADPDNADKPDEQLFLMASGRRTHGRVYGLGSTVNPSLLKSGNRRSKPLQYATVVTSQDNCELTFTAGQVKAIVEEHTRKNMFYIQKLFEITGNQVPELPQVATTSVPTNEGSNGNTEEDNTFLSNHVPPTNVTESENLYVDSFYGSVDFHSNLVL</sequence>
<reference evidence="2" key="1">
    <citation type="submission" date="2020-01" db="EMBL/GenBank/DDBJ databases">
        <title>Genome sequence of Kobresia littledalei, the first chromosome-level genome in the family Cyperaceae.</title>
        <authorList>
            <person name="Qu G."/>
        </authorList>
    </citation>
    <scope>NUCLEOTIDE SEQUENCE</scope>
    <source>
        <strain evidence="2">C.B.Clarke</strain>
        <tissue evidence="2">Leaf</tissue>
    </source>
</reference>
<dbReference type="AlphaFoldDB" id="A0A833RBI2"/>
<organism evidence="2 3">
    <name type="scientific">Carex littledalei</name>
    <dbReference type="NCBI Taxonomy" id="544730"/>
    <lineage>
        <taxon>Eukaryota</taxon>
        <taxon>Viridiplantae</taxon>
        <taxon>Streptophyta</taxon>
        <taxon>Embryophyta</taxon>
        <taxon>Tracheophyta</taxon>
        <taxon>Spermatophyta</taxon>
        <taxon>Magnoliopsida</taxon>
        <taxon>Liliopsida</taxon>
        <taxon>Poales</taxon>
        <taxon>Cyperaceae</taxon>
        <taxon>Cyperoideae</taxon>
        <taxon>Cariceae</taxon>
        <taxon>Carex</taxon>
        <taxon>Carex subgen. Euthyceras</taxon>
    </lineage>
</organism>
<dbReference type="Proteomes" id="UP000623129">
    <property type="component" value="Unassembled WGS sequence"/>
</dbReference>
<accession>A0A833RBI2</accession>
<evidence type="ECO:0000313" key="2">
    <source>
        <dbReference type="EMBL" id="KAF3338357.1"/>
    </source>
</evidence>
<feature type="region of interest" description="Disordered" evidence="1">
    <location>
        <begin position="1"/>
        <end position="20"/>
    </location>
</feature>
<evidence type="ECO:0000256" key="1">
    <source>
        <dbReference type="SAM" id="MobiDB-lite"/>
    </source>
</evidence>
<protein>
    <submittedName>
        <fullName evidence="2">Uncharacterized protein</fullName>
    </submittedName>
</protein>
<comment type="caution">
    <text evidence="2">The sequence shown here is derived from an EMBL/GenBank/DDBJ whole genome shotgun (WGS) entry which is preliminary data.</text>
</comment>
<evidence type="ECO:0000313" key="3">
    <source>
        <dbReference type="Proteomes" id="UP000623129"/>
    </source>
</evidence>
<dbReference type="EMBL" id="SWLB01000005">
    <property type="protein sequence ID" value="KAF3338357.1"/>
    <property type="molecule type" value="Genomic_DNA"/>
</dbReference>
<keyword evidence="3" id="KW-1185">Reference proteome</keyword>
<name>A0A833RBI2_9POAL</name>
<gene>
    <name evidence="2" type="ORF">FCM35_KLT17194</name>
</gene>